<accession>A0A0R1E983</accession>
<dbReference type="InterPro" id="IPR051666">
    <property type="entry name" value="SP_Capacitation_Regulator"/>
</dbReference>
<dbReference type="GO" id="GO:0008293">
    <property type="term" value="P:torso signaling pathway"/>
    <property type="evidence" value="ECO:0007669"/>
    <property type="project" value="EnsemblMetazoa"/>
</dbReference>
<comment type="subcellular location">
    <subcellularLocation>
        <location evidence="1">Secreted</location>
    </subcellularLocation>
</comment>
<evidence type="ECO:0000256" key="3">
    <source>
        <dbReference type="SAM" id="SignalP"/>
    </source>
</evidence>
<dbReference type="GO" id="GO:0060388">
    <property type="term" value="C:vitelline envelope"/>
    <property type="evidence" value="ECO:0007669"/>
    <property type="project" value="EnsemblMetazoa"/>
</dbReference>
<reference evidence="4 5" key="2">
    <citation type="journal article" date="2007" name="PLoS Biol.">
        <title>Principles of genome evolution in the Drosophila melanogaster species group.</title>
        <authorList>
            <person name="Ranz J.M."/>
            <person name="Maurin D."/>
            <person name="Chan Y.S."/>
            <person name="von Grotthuss M."/>
            <person name="Hillier L.W."/>
            <person name="Roote J."/>
            <person name="Ashburner M."/>
            <person name="Bergman C.M."/>
        </authorList>
    </citation>
    <scope>NUCLEOTIDE SEQUENCE [LARGE SCALE GENOMIC DNA]</scope>
    <source>
        <strain evidence="5">Tai18E2 / Tucson 14021-0261.01</strain>
    </source>
</reference>
<protein>
    <submittedName>
        <fullName evidence="4">Uncharacterized protein, isoform B</fullName>
    </submittedName>
</protein>
<dbReference type="PANTHER" id="PTHR22918:SF6">
    <property type="entry name" value="EG:8D8.1 PROTEIN-RELATED"/>
    <property type="match status" value="1"/>
</dbReference>
<evidence type="ECO:0000256" key="1">
    <source>
        <dbReference type="ARBA" id="ARBA00004613"/>
    </source>
</evidence>
<keyword evidence="5" id="KW-1185">Reference proteome</keyword>
<dbReference type="GO" id="GO:0008201">
    <property type="term" value="F:heparin binding"/>
    <property type="evidence" value="ECO:0007669"/>
    <property type="project" value="TreeGrafter"/>
</dbReference>
<evidence type="ECO:0000313" key="5">
    <source>
        <dbReference type="Proteomes" id="UP000002282"/>
    </source>
</evidence>
<name>A0A0R1E983_DROYA</name>
<sequence>MLIWHLLLWPTLIASAPPRPLTDQKAEVAKLRAELEKALEHDNGAPVSKIPGVVVAPTWTQQASQPPPGKGSKVVVDHSSLSSASAIRQEIQQAVAHQGQNQEVLQLEALLKARGSSKESPAQVSKSRKEQLLGATVQEANVVESHSTSQIVDLEQLQRLELSKRRTRDMLILGRIEEFLNYSMPTDVDRWLTLQANGSVYLVGQQREGLLVLSEDFTPLQPYGHPFPMTAILGMDRWNRRLRMQEGLLVMASQDQLIWLRLEPSLGLTPIWHWSIGSNVTEIRAFNLEGQDYLALVANHTLNVYVYDLEAEEFWIAQRVQMAEAISNLAVLDAGRELLLAVGQWDEVLIYACSSKGQPLHLRQQISAPEVAGVTAFQMGGRSYLALGGILPQILVYVQGQLVPRTILGQNFGFVDHYLPIPVRSYRDDLLLLVQHRVAFDTHSLLVLEVLVWNGEAFEAGLPPPCGTSYGAGCMLDQDREAGISGAVLVRRLNQPPLVLVPRKEAPTGIFRLETQLLARNSEAQDLLEIRQFMQDWVHEQETLIQLAEQLLMEDKPESHHHEELSTPLVVSEGGTVEELFVNGARWTGADAVVDINSLLQQILVLDRELGSRRSKRQPETLFNFHYEQLEVEDIEAAELILEQLNHATFYIKNGSLDLPLGTLNVEQLELLEAPKVELVPVQSAESHESLKLTTDLDCIFINEMEWDKLLQDLVWRHQPLKLSQLHVEGPVIFEDVLNLHSLNDLSFPGDYLWSQGNETSVVQAPKEFTQTLSANAVDTSGTINAVYPQDVITLSDSQEWPGLVTFSHLEVSEELELNGSAQGRQFEEAPLNPTLLESRVISADCHFEQLLVRGPVRLLQKVDNDSFDSLLGDLVQLSPNSDQELQIRGPKSVDQLLLPVDAHVADDQLSGISLNDFVTKHTPQTLSNLTQLGGYVYFHRLELGKESSYDGVHLEELLSKSVRLDGPIPLSFPHTRLRFVGHAPNFSRLQVDSTLNEVPLSSGYQLVHEPLHLARANFSRLEAGQAQVNHDVSGSGLLNGRNLSNVLQEQPRTWSGEVHVQELILPQGVQANQLQGIKAELLLDFLQQLDELPLLILQGRIQVERIAVNGSVHVAETLNMRAFHELQRQVVWLDRQNELRTRWTLKESPQFQQNLQVLGSFNERLLPELLNDIVPRSDGHEVLIEGTKSFLAPVYIEELQLAALNGIPFKHVANKLNPLHLTGNVRIQGRIFVEELQLNGQINGDLDFPADLERLLRWDTSARGFVHRGVVELPKKELQSLVVLGHLKNGSREPVQELFDQLIFKQQRGIHLHGHKTFTGRLRIEDGAHITRFNGLNLGQLLENLIYIDSQGETLLETPVRFAADVKMDHLEADRLVLSGELLNGCNVSQWLRDTIRVDRDLQEPKVAFARGSLDGNFLEAEELNQVNLSLVVTRFTEQHLSDPLEADDLLLDGQLMVRGNVNGQNLSQEYANTLMINPSGEQQVDTPLLLSSITVSESLEVTAPVNGLNLSDVAILGEDPLRLQSPLYFDTLHAPFLRAHQNLNGFDFKDWYEGSLWARGREQQEISGNWRVKKLQVKQGDELRPRRQTAEESYREFCEGLARMLLPYKVQKLQKRFELNQEKDQENIRRVFDLEAPGGIIYLLVNQQGCWTRIHRWNGSLFDRSGAFKSGPVDEAVALRVGNTSSNQEFAFMTSYELQDDQTEPRWNCSEGKPILLSWKLNKTKTTEHMELSADTLRNIKEQYEQRKSQPLPNPSYQQAIKYLQRPTIKSLLGSKWQEAKQELSPSEMARMRRRLLDTLEFRLQTEVNITQLSIPESDLFDEHLVEDFLELMRQLRSLRRRLDTETLPLPNTPARVLAARSAQLIWPTLQELREVSALDGNASGFQEQVLEQTLLDVLTLANEENGLGDDEKLHAVIQRLRNLKAELHGQEDDHEGPAASSSDRKEQFLPLPAVDWRPVQTLRLAVGPANRPRLLYARLTVVTPRDEPPPTTPSTAPAAHIQLHHANGSLFQSLAGEHGARHLTSLRVRDETLLAFVEGCCRIRVLIYRGVQGFVDFARFRAAGKELKNGDGEVLQLLSLRLPLSRQPGAMYFLAVVQARRVTFYEVVVAGLLEPWLKCS</sequence>
<reference evidence="4 5" key="1">
    <citation type="journal article" date="2007" name="Nature">
        <title>Evolution of genes and genomes on the Drosophila phylogeny.</title>
        <authorList>
            <consortium name="Drosophila 12 Genomes Consortium"/>
            <person name="Clark A.G."/>
            <person name="Eisen M.B."/>
            <person name="Smith D.R."/>
            <person name="Bergman C.M."/>
            <person name="Oliver B."/>
            <person name="Markow T.A."/>
            <person name="Kaufman T.C."/>
            <person name="Kellis M."/>
            <person name="Gelbart W."/>
            <person name="Iyer V.N."/>
            <person name="Pollard D.A."/>
            <person name="Sackton T.B."/>
            <person name="Larracuente A.M."/>
            <person name="Singh N.D."/>
            <person name="Abad J.P."/>
            <person name="Abt D.N."/>
            <person name="Adryan B."/>
            <person name="Aguade M."/>
            <person name="Akashi H."/>
            <person name="Anderson W.W."/>
            <person name="Aquadro C.F."/>
            <person name="Ardell D.H."/>
            <person name="Arguello R."/>
            <person name="Artieri C.G."/>
            <person name="Barbash D.A."/>
            <person name="Barker D."/>
            <person name="Barsanti P."/>
            <person name="Batterham P."/>
            <person name="Batzoglou S."/>
            <person name="Begun D."/>
            <person name="Bhutkar A."/>
            <person name="Blanco E."/>
            <person name="Bosak S.A."/>
            <person name="Bradley R.K."/>
            <person name="Brand A.D."/>
            <person name="Brent M.R."/>
            <person name="Brooks A.N."/>
            <person name="Brown R.H."/>
            <person name="Butlin R.K."/>
            <person name="Caggese C."/>
            <person name="Calvi B.R."/>
            <person name="Bernardo de Carvalho A."/>
            <person name="Caspi A."/>
            <person name="Castrezana S."/>
            <person name="Celniker S.E."/>
            <person name="Chang J.L."/>
            <person name="Chapple C."/>
            <person name="Chatterji S."/>
            <person name="Chinwalla A."/>
            <person name="Civetta A."/>
            <person name="Clifton S.W."/>
            <person name="Comeron J.M."/>
            <person name="Costello J.C."/>
            <person name="Coyne J.A."/>
            <person name="Daub J."/>
            <person name="David R.G."/>
            <person name="Delcher A.L."/>
            <person name="Delehaunty K."/>
            <person name="Do C.B."/>
            <person name="Ebling H."/>
            <person name="Edwards K."/>
            <person name="Eickbush T."/>
            <person name="Evans J.D."/>
            <person name="Filipski A."/>
            <person name="Findeiss S."/>
            <person name="Freyhult E."/>
            <person name="Fulton L."/>
            <person name="Fulton R."/>
            <person name="Garcia A.C."/>
            <person name="Gardiner A."/>
            <person name="Garfield D.A."/>
            <person name="Garvin B.E."/>
            <person name="Gibson G."/>
            <person name="Gilbert D."/>
            <person name="Gnerre S."/>
            <person name="Godfrey J."/>
            <person name="Good R."/>
            <person name="Gotea V."/>
            <person name="Gravely B."/>
            <person name="Greenberg A.J."/>
            <person name="Griffiths-Jones S."/>
            <person name="Gross S."/>
            <person name="Guigo R."/>
            <person name="Gustafson E.A."/>
            <person name="Haerty W."/>
            <person name="Hahn M.W."/>
            <person name="Halligan D.L."/>
            <person name="Halpern A.L."/>
            <person name="Halter G.M."/>
            <person name="Han M.V."/>
            <person name="Heger A."/>
            <person name="Hillier L."/>
            <person name="Hinrichs A.S."/>
            <person name="Holmes I."/>
            <person name="Hoskins R.A."/>
            <person name="Hubisz M.J."/>
            <person name="Hultmark D."/>
            <person name="Huntley M.A."/>
            <person name="Jaffe D.B."/>
            <person name="Jagadeeshan S."/>
            <person name="Jeck W.R."/>
            <person name="Johnson J."/>
            <person name="Jones C.D."/>
            <person name="Jordan W.C."/>
            <person name="Karpen G.H."/>
            <person name="Kataoka E."/>
            <person name="Keightley P.D."/>
            <person name="Kheradpour P."/>
            <person name="Kirkness E.F."/>
            <person name="Koerich L.B."/>
            <person name="Kristiansen K."/>
            <person name="Kudrna D."/>
            <person name="Kulathinal R.J."/>
            <person name="Kumar S."/>
            <person name="Kwok R."/>
            <person name="Lander E."/>
            <person name="Langley C.H."/>
            <person name="Lapoint R."/>
            <person name="Lazzaro B.P."/>
            <person name="Lee S.J."/>
            <person name="Levesque L."/>
            <person name="Li R."/>
            <person name="Lin C.F."/>
            <person name="Lin M.F."/>
            <person name="Lindblad-Toh K."/>
            <person name="Llopart A."/>
            <person name="Long M."/>
            <person name="Low L."/>
            <person name="Lozovsky E."/>
            <person name="Lu J."/>
            <person name="Luo M."/>
            <person name="Machado C.A."/>
            <person name="Makalowski W."/>
            <person name="Marzo M."/>
            <person name="Matsuda M."/>
            <person name="Matzkin L."/>
            <person name="McAllister B."/>
            <person name="McBride C.S."/>
            <person name="McKernan B."/>
            <person name="McKernan K."/>
            <person name="Mendez-Lago M."/>
            <person name="Minx P."/>
            <person name="Mollenhauer M.U."/>
            <person name="Montooth K."/>
            <person name="Mount S.M."/>
            <person name="Mu X."/>
            <person name="Myers E."/>
            <person name="Negre B."/>
            <person name="Newfeld S."/>
            <person name="Nielsen R."/>
            <person name="Noor M.A."/>
            <person name="O'Grady P."/>
            <person name="Pachter L."/>
            <person name="Papaceit M."/>
            <person name="Parisi M.J."/>
            <person name="Parisi M."/>
            <person name="Parts L."/>
            <person name="Pedersen J.S."/>
            <person name="Pesole G."/>
            <person name="Phillippy A.M."/>
            <person name="Ponting C.P."/>
            <person name="Pop M."/>
            <person name="Porcelli D."/>
            <person name="Powell J.R."/>
            <person name="Prohaska S."/>
            <person name="Pruitt K."/>
            <person name="Puig M."/>
            <person name="Quesneville H."/>
            <person name="Ram K.R."/>
            <person name="Rand D."/>
            <person name="Rasmussen M.D."/>
            <person name="Reed L.K."/>
            <person name="Reenan R."/>
            <person name="Reily A."/>
            <person name="Remington K.A."/>
            <person name="Rieger T.T."/>
            <person name="Ritchie M.G."/>
            <person name="Robin C."/>
            <person name="Rogers Y.H."/>
            <person name="Rohde C."/>
            <person name="Rozas J."/>
            <person name="Rubenfield M.J."/>
            <person name="Ruiz A."/>
            <person name="Russo S."/>
            <person name="Salzberg S.L."/>
            <person name="Sanchez-Gracia A."/>
            <person name="Saranga D.J."/>
            <person name="Sato H."/>
            <person name="Schaeffer S.W."/>
            <person name="Schatz M.C."/>
            <person name="Schlenke T."/>
            <person name="Schwartz R."/>
            <person name="Segarra C."/>
            <person name="Singh R.S."/>
            <person name="Sirot L."/>
            <person name="Sirota M."/>
            <person name="Sisneros N.B."/>
            <person name="Smith C.D."/>
            <person name="Smith T.F."/>
            <person name="Spieth J."/>
            <person name="Stage D.E."/>
            <person name="Stark A."/>
            <person name="Stephan W."/>
            <person name="Strausberg R.L."/>
            <person name="Strempel S."/>
            <person name="Sturgill D."/>
            <person name="Sutton G."/>
            <person name="Sutton G.G."/>
            <person name="Tao W."/>
            <person name="Teichmann S."/>
            <person name="Tobari Y.N."/>
            <person name="Tomimura Y."/>
            <person name="Tsolas J.M."/>
            <person name="Valente V.L."/>
            <person name="Venter E."/>
            <person name="Venter J.C."/>
            <person name="Vicario S."/>
            <person name="Vieira F.G."/>
            <person name="Vilella A.J."/>
            <person name="Villasante A."/>
            <person name="Walenz B."/>
            <person name="Wang J."/>
            <person name="Wasserman M."/>
            <person name="Watts T."/>
            <person name="Wilson D."/>
            <person name="Wilson R.K."/>
            <person name="Wing R.A."/>
            <person name="Wolfner M.F."/>
            <person name="Wong A."/>
            <person name="Wong G.K."/>
            <person name="Wu C.I."/>
            <person name="Wu G."/>
            <person name="Yamamoto D."/>
            <person name="Yang H.P."/>
            <person name="Yang S.P."/>
            <person name="Yorke J.A."/>
            <person name="Yoshida K."/>
            <person name="Zdobnov E."/>
            <person name="Zhang P."/>
            <person name="Zhang Y."/>
            <person name="Zimin A.V."/>
            <person name="Baldwin J."/>
            <person name="Abdouelleil A."/>
            <person name="Abdulkadir J."/>
            <person name="Abebe A."/>
            <person name="Abera B."/>
            <person name="Abreu J."/>
            <person name="Acer S.C."/>
            <person name="Aftuck L."/>
            <person name="Alexander A."/>
            <person name="An P."/>
            <person name="Anderson E."/>
            <person name="Anderson S."/>
            <person name="Arachi H."/>
            <person name="Azer M."/>
            <person name="Bachantsang P."/>
            <person name="Barry A."/>
            <person name="Bayul T."/>
            <person name="Berlin A."/>
            <person name="Bessette D."/>
            <person name="Bloom T."/>
            <person name="Blye J."/>
            <person name="Boguslavskiy L."/>
            <person name="Bonnet C."/>
            <person name="Boukhgalter B."/>
            <person name="Bourzgui I."/>
            <person name="Brown A."/>
            <person name="Cahill P."/>
            <person name="Channer S."/>
            <person name="Cheshatsang Y."/>
            <person name="Chuda L."/>
            <person name="Citroen M."/>
            <person name="Collymore A."/>
            <person name="Cooke P."/>
            <person name="Costello M."/>
            <person name="D'Aco K."/>
            <person name="Daza R."/>
            <person name="De Haan G."/>
            <person name="DeGray S."/>
            <person name="DeMaso C."/>
            <person name="Dhargay N."/>
            <person name="Dooley K."/>
            <person name="Dooley E."/>
            <person name="Doricent M."/>
            <person name="Dorje P."/>
            <person name="Dorjee K."/>
            <person name="Dupes A."/>
            <person name="Elong R."/>
            <person name="Falk J."/>
            <person name="Farina A."/>
            <person name="Faro S."/>
            <person name="Ferguson D."/>
            <person name="Fisher S."/>
            <person name="Foley C.D."/>
            <person name="Franke A."/>
            <person name="Friedrich D."/>
            <person name="Gadbois L."/>
            <person name="Gearin G."/>
            <person name="Gearin C.R."/>
            <person name="Giannoukos G."/>
            <person name="Goode T."/>
            <person name="Graham J."/>
            <person name="Grandbois E."/>
            <person name="Grewal S."/>
            <person name="Gyaltsen K."/>
            <person name="Hafez N."/>
            <person name="Hagos B."/>
            <person name="Hall J."/>
            <person name="Henson C."/>
            <person name="Hollinger A."/>
            <person name="Honan T."/>
            <person name="Huard M.D."/>
            <person name="Hughes L."/>
            <person name="Hurhula B."/>
            <person name="Husby M.E."/>
            <person name="Kamat A."/>
            <person name="Kanga B."/>
            <person name="Kashin S."/>
            <person name="Khazanovich D."/>
            <person name="Kisner P."/>
            <person name="Lance K."/>
            <person name="Lara M."/>
            <person name="Lee W."/>
            <person name="Lennon N."/>
            <person name="Letendre F."/>
            <person name="LeVine R."/>
            <person name="Lipovsky A."/>
            <person name="Liu X."/>
            <person name="Liu J."/>
            <person name="Liu S."/>
            <person name="Lokyitsang T."/>
            <person name="Lokyitsang Y."/>
            <person name="Lubonja R."/>
            <person name="Lui A."/>
            <person name="MacDonald P."/>
            <person name="Magnisalis V."/>
            <person name="Maru K."/>
            <person name="Matthews C."/>
            <person name="McCusker W."/>
            <person name="McDonough S."/>
            <person name="Mehta T."/>
            <person name="Meldrim J."/>
            <person name="Meneus L."/>
            <person name="Mihai O."/>
            <person name="Mihalev A."/>
            <person name="Mihova T."/>
            <person name="Mittelman R."/>
            <person name="Mlenga V."/>
            <person name="Montmayeur A."/>
            <person name="Mulrain L."/>
            <person name="Navidi A."/>
            <person name="Naylor J."/>
            <person name="Negash T."/>
            <person name="Nguyen T."/>
            <person name="Nguyen N."/>
            <person name="Nicol R."/>
            <person name="Norbu C."/>
            <person name="Norbu N."/>
            <person name="Novod N."/>
            <person name="O'Neill B."/>
            <person name="Osman S."/>
            <person name="Markiewicz E."/>
            <person name="Oyono O.L."/>
            <person name="Patti C."/>
            <person name="Phunkhang P."/>
            <person name="Pierre F."/>
            <person name="Priest M."/>
            <person name="Raghuraman S."/>
            <person name="Rege F."/>
            <person name="Reyes R."/>
            <person name="Rise C."/>
            <person name="Rogov P."/>
            <person name="Ross K."/>
            <person name="Ryan E."/>
            <person name="Settipalli S."/>
            <person name="Shea T."/>
            <person name="Sherpa N."/>
            <person name="Shi L."/>
            <person name="Shih D."/>
            <person name="Sparrow T."/>
            <person name="Spaulding J."/>
            <person name="Stalker J."/>
            <person name="Stange-Thomann N."/>
            <person name="Stavropoulos S."/>
            <person name="Stone C."/>
            <person name="Strader C."/>
            <person name="Tesfaye S."/>
            <person name="Thomson T."/>
            <person name="Thoulutsang Y."/>
            <person name="Thoulutsang D."/>
            <person name="Topham K."/>
            <person name="Topping I."/>
            <person name="Tsamla T."/>
            <person name="Vassiliev H."/>
            <person name="Vo A."/>
            <person name="Wangchuk T."/>
            <person name="Wangdi T."/>
            <person name="Weiand M."/>
            <person name="Wilkinson J."/>
            <person name="Wilson A."/>
            <person name="Yadav S."/>
            <person name="Young G."/>
            <person name="Yu Q."/>
            <person name="Zembek L."/>
            <person name="Zhong D."/>
            <person name="Zimmer A."/>
            <person name="Zwirko Z."/>
            <person name="Jaffe D.B."/>
            <person name="Alvarez P."/>
            <person name="Brockman W."/>
            <person name="Butler J."/>
            <person name="Chin C."/>
            <person name="Gnerre S."/>
            <person name="Grabherr M."/>
            <person name="Kleber M."/>
            <person name="Mauceli E."/>
            <person name="MacCallum I."/>
        </authorList>
    </citation>
    <scope>NUCLEOTIDE SEQUENCE [LARGE SCALE GENOMIC DNA]</scope>
    <source>
        <strain evidence="5">Tai18E2 / Tucson 14021-0261.01</strain>
    </source>
</reference>
<dbReference type="GO" id="GO:0007362">
    <property type="term" value="P:terminal region determination"/>
    <property type="evidence" value="ECO:0007669"/>
    <property type="project" value="EnsemblMetazoa"/>
</dbReference>
<dbReference type="KEGG" id="dya:Dyak_GE16677"/>
<evidence type="ECO:0000256" key="2">
    <source>
        <dbReference type="ARBA" id="ARBA00022525"/>
    </source>
</evidence>
<dbReference type="Proteomes" id="UP000002282">
    <property type="component" value="Chromosome X"/>
</dbReference>
<organism evidence="4 5">
    <name type="scientific">Drosophila yakuba</name>
    <name type="common">Fruit fly</name>
    <dbReference type="NCBI Taxonomy" id="7245"/>
    <lineage>
        <taxon>Eukaryota</taxon>
        <taxon>Metazoa</taxon>
        <taxon>Ecdysozoa</taxon>
        <taxon>Arthropoda</taxon>
        <taxon>Hexapoda</taxon>
        <taxon>Insecta</taxon>
        <taxon>Pterygota</taxon>
        <taxon>Neoptera</taxon>
        <taxon>Endopterygota</taxon>
        <taxon>Diptera</taxon>
        <taxon>Brachycera</taxon>
        <taxon>Muscomorpha</taxon>
        <taxon>Ephydroidea</taxon>
        <taxon>Drosophilidae</taxon>
        <taxon>Drosophila</taxon>
        <taxon>Sophophora</taxon>
    </lineage>
</organism>
<dbReference type="EMBL" id="CM000162">
    <property type="protein sequence ID" value="KRK05805.1"/>
    <property type="molecule type" value="Genomic_DNA"/>
</dbReference>
<dbReference type="PANTHER" id="PTHR22918">
    <property type="entry name" value="SEMINAL PLASMA PROTEIN"/>
    <property type="match status" value="1"/>
</dbReference>
<keyword evidence="2" id="KW-0964">Secreted</keyword>
<keyword evidence="3" id="KW-0732">Signal</keyword>
<proteinExistence type="predicted"/>
<dbReference type="OrthoDB" id="6022258at2759"/>
<dbReference type="GO" id="GO:0009897">
    <property type="term" value="C:external side of plasma membrane"/>
    <property type="evidence" value="ECO:0007669"/>
    <property type="project" value="EnsemblMetazoa"/>
</dbReference>
<feature type="signal peptide" evidence="3">
    <location>
        <begin position="1"/>
        <end position="15"/>
    </location>
</feature>
<dbReference type="GO" id="GO:0005576">
    <property type="term" value="C:extracellular region"/>
    <property type="evidence" value="ECO:0007669"/>
    <property type="project" value="UniProtKB-SubCell"/>
</dbReference>
<feature type="chain" id="PRO_5012000437" evidence="3">
    <location>
        <begin position="16"/>
        <end position="2123"/>
    </location>
</feature>
<gene>
    <name evidence="4" type="primary">Dyak\GE16677</name>
    <name evidence="4" type="synonym">dyak_GLEANR_18076</name>
    <name evidence="4" type="synonym">GE16677</name>
    <name evidence="4" type="ORF">Dyak_GE16677</name>
</gene>
<dbReference type="GO" id="GO:0007305">
    <property type="term" value="P:vitelline membrane formation involved in chorion-containing eggshell formation"/>
    <property type="evidence" value="ECO:0007669"/>
    <property type="project" value="EnsemblMetazoa"/>
</dbReference>
<evidence type="ECO:0000313" key="4">
    <source>
        <dbReference type="EMBL" id="KRK05805.1"/>
    </source>
</evidence>